<accession>E6WV80</accession>
<dbReference type="Gene3D" id="3.40.710.10">
    <property type="entry name" value="DD-peptidase/beta-lactamase superfamily"/>
    <property type="match status" value="1"/>
</dbReference>
<evidence type="ECO:0000313" key="10">
    <source>
        <dbReference type="EMBL" id="ADV28079.1"/>
    </source>
</evidence>
<dbReference type="eggNOG" id="COG1680">
    <property type="taxonomic scope" value="Bacteria"/>
</dbReference>
<feature type="chain" id="PRO_5003212478" description="Beta-lactamase" evidence="7">
    <location>
        <begin position="19"/>
        <end position="543"/>
    </location>
</feature>
<feature type="signal peptide" evidence="7">
    <location>
        <begin position="1"/>
        <end position="18"/>
    </location>
</feature>
<dbReference type="STRING" id="743721.Psesu_2245"/>
<gene>
    <name evidence="10" type="ordered locus">Psesu_2245</name>
</gene>
<dbReference type="PANTHER" id="PTHR46825">
    <property type="entry name" value="D-ALANYL-D-ALANINE-CARBOXYPEPTIDASE/ENDOPEPTIDASE AMPH"/>
    <property type="match status" value="1"/>
</dbReference>
<dbReference type="Pfam" id="PF00144">
    <property type="entry name" value="Beta-lactamase"/>
    <property type="match status" value="1"/>
</dbReference>
<dbReference type="InterPro" id="IPR021860">
    <property type="entry name" value="Peptidase_S12_Pab87-rel_C"/>
</dbReference>
<evidence type="ECO:0000256" key="3">
    <source>
        <dbReference type="ARBA" id="ARBA00012865"/>
    </source>
</evidence>
<dbReference type="Proteomes" id="UP000008632">
    <property type="component" value="Chromosome"/>
</dbReference>
<dbReference type="GO" id="GO:0008800">
    <property type="term" value="F:beta-lactamase activity"/>
    <property type="evidence" value="ECO:0007669"/>
    <property type="project" value="UniProtKB-UniRule"/>
</dbReference>
<evidence type="ECO:0000256" key="7">
    <source>
        <dbReference type="SAM" id="SignalP"/>
    </source>
</evidence>
<dbReference type="InterPro" id="IPR050491">
    <property type="entry name" value="AmpC-like"/>
</dbReference>
<evidence type="ECO:0000313" key="11">
    <source>
        <dbReference type="Proteomes" id="UP000008632"/>
    </source>
</evidence>
<feature type="domain" description="Peptidase S12 Pab87-related C-terminal" evidence="9">
    <location>
        <begin position="454"/>
        <end position="532"/>
    </location>
</feature>
<dbReference type="GO" id="GO:0046677">
    <property type="term" value="P:response to antibiotic"/>
    <property type="evidence" value="ECO:0007669"/>
    <property type="project" value="UniProtKB-UniRule"/>
</dbReference>
<keyword evidence="11" id="KW-1185">Reference proteome</keyword>
<dbReference type="InterPro" id="IPR012338">
    <property type="entry name" value="Beta-lactam/transpept-like"/>
</dbReference>
<evidence type="ECO:0000259" key="8">
    <source>
        <dbReference type="Pfam" id="PF00144"/>
    </source>
</evidence>
<dbReference type="RefSeq" id="WP_013535906.1">
    <property type="nucleotide sequence ID" value="NC_014924.1"/>
</dbReference>
<dbReference type="PROSITE" id="PS00336">
    <property type="entry name" value="BETA_LACTAMASE_C"/>
    <property type="match status" value="1"/>
</dbReference>
<dbReference type="GO" id="GO:0017001">
    <property type="term" value="P:antibiotic catabolic process"/>
    <property type="evidence" value="ECO:0007669"/>
    <property type="project" value="InterPro"/>
</dbReference>
<keyword evidence="4 6" id="KW-0378">Hydrolase</keyword>
<dbReference type="InterPro" id="IPR001586">
    <property type="entry name" value="Beta-lactam_class-C_AS"/>
</dbReference>
<evidence type="ECO:0000256" key="6">
    <source>
        <dbReference type="RuleBase" id="RU361140"/>
    </source>
</evidence>
<evidence type="ECO:0000259" key="9">
    <source>
        <dbReference type="Pfam" id="PF11954"/>
    </source>
</evidence>
<dbReference type="OrthoDB" id="119951at2"/>
<dbReference type="KEGG" id="psu:Psesu_2245"/>
<comment type="similarity">
    <text evidence="2 6">Belongs to the class-C beta-lactamase family.</text>
</comment>
<name>E6WV80_PSEUU</name>
<dbReference type="GO" id="GO:0030288">
    <property type="term" value="C:outer membrane-bounded periplasmic space"/>
    <property type="evidence" value="ECO:0007669"/>
    <property type="project" value="InterPro"/>
</dbReference>
<dbReference type="Pfam" id="PF11954">
    <property type="entry name" value="DUF3471"/>
    <property type="match status" value="1"/>
</dbReference>
<dbReference type="PANTHER" id="PTHR46825:SF9">
    <property type="entry name" value="BETA-LACTAMASE-RELATED DOMAIN-CONTAINING PROTEIN"/>
    <property type="match status" value="1"/>
</dbReference>
<proteinExistence type="inferred from homology"/>
<keyword evidence="5 6" id="KW-0046">Antibiotic resistance</keyword>
<evidence type="ECO:0000256" key="1">
    <source>
        <dbReference type="ARBA" id="ARBA00001526"/>
    </source>
</evidence>
<comment type="catalytic activity">
    <reaction evidence="1 6">
        <text>a beta-lactam + H2O = a substituted beta-amino acid</text>
        <dbReference type="Rhea" id="RHEA:20401"/>
        <dbReference type="ChEBI" id="CHEBI:15377"/>
        <dbReference type="ChEBI" id="CHEBI:35627"/>
        <dbReference type="ChEBI" id="CHEBI:140347"/>
        <dbReference type="EC" id="3.5.2.6"/>
    </reaction>
</comment>
<dbReference type="EMBL" id="CP002446">
    <property type="protein sequence ID" value="ADV28079.1"/>
    <property type="molecule type" value="Genomic_DNA"/>
</dbReference>
<feature type="domain" description="Beta-lactamase-related" evidence="8">
    <location>
        <begin position="24"/>
        <end position="332"/>
    </location>
</feature>
<organism evidence="10 11">
    <name type="scientific">Pseudoxanthomonas suwonensis (strain 11-1)</name>
    <dbReference type="NCBI Taxonomy" id="743721"/>
    <lineage>
        <taxon>Bacteria</taxon>
        <taxon>Pseudomonadati</taxon>
        <taxon>Pseudomonadota</taxon>
        <taxon>Gammaproteobacteria</taxon>
        <taxon>Lysobacterales</taxon>
        <taxon>Lysobacteraceae</taxon>
        <taxon>Pseudoxanthomonas</taxon>
    </lineage>
</organism>
<evidence type="ECO:0000256" key="5">
    <source>
        <dbReference type="ARBA" id="ARBA00023251"/>
    </source>
</evidence>
<dbReference type="HOGENOM" id="CLU_020027_7_2_6"/>
<evidence type="ECO:0000256" key="4">
    <source>
        <dbReference type="ARBA" id="ARBA00022801"/>
    </source>
</evidence>
<dbReference type="EC" id="3.5.2.6" evidence="3 6"/>
<reference evidence="10 11" key="1">
    <citation type="submission" date="2011-01" db="EMBL/GenBank/DDBJ databases">
        <title>Complete sequence of Pseudoxanthomonas suwonensis 11-1.</title>
        <authorList>
            <consortium name="US DOE Joint Genome Institute"/>
            <person name="Lucas S."/>
            <person name="Copeland A."/>
            <person name="Lapidus A."/>
            <person name="Cheng J.-F."/>
            <person name="Goodwin L."/>
            <person name="Pitluck S."/>
            <person name="Teshima H."/>
            <person name="Detter J.C."/>
            <person name="Han C."/>
            <person name="Tapia R."/>
            <person name="Land M."/>
            <person name="Hauser L."/>
            <person name="Kyrpides N."/>
            <person name="Ivanova N."/>
            <person name="Ovchinnikova G."/>
            <person name="Siebers A.K."/>
            <person name="Allgaier M."/>
            <person name="Thelen M.P."/>
            <person name="Hugenholtz P."/>
            <person name="Gladden J."/>
            <person name="Woyke T."/>
        </authorList>
    </citation>
    <scope>NUCLEOTIDE SEQUENCE [LARGE SCALE GENOMIC DNA]</scope>
    <source>
        <strain evidence="11">11-1</strain>
    </source>
</reference>
<sequence length="543" mass="57735">MKPAALVALVLAAAPAHAMDDASLAQLVRQRLDGDRTGACMAVAVVEKTHVSRTFQCADPAEAGRIGPDVAFEIGSVSKTMTASLLADLVQQGKGSLDDTLASWLPEGTKVPEFQGQPILLRHVVTHTSGLPALPSRGMDLTRMDDPYAGLDAESLLASLADVQLDRAPGGRFAYSNYASMLLSYAVARRAGTDLETLLQQRLFAPLGMDRAFINRRPDGVREAKAHGSSGKEVPAWRFATDLAGVGGVRATLDDMVRYVQGGLAPGDTPVARAMAMTHVPVSQTPPMGMNWMIAPAGDRKLLVHEGATGGFSSLVMLDPEQERGVVILSDTNWISIGGLASLGNHLAEPSLPLGKPRRAATPEPALLQALAGEYQVQGAMKMSLRSRDGTLFLQPAGQPEYEMAYDDAGDFYPRDFDAVLRPAKRADGTYGFTWMQAGAVLHAVRIEPRAAFPQPSPAELAAYAGTYPLMPGFDLSVREEGGKMVAQATGQGPVALEAVAKDRFEAAAFGAEFLFLRGANGEVEAVELHQAGRVLRGQRQAQ</sequence>
<dbReference type="SUPFAM" id="SSF56601">
    <property type="entry name" value="beta-lactamase/transpeptidase-like"/>
    <property type="match status" value="1"/>
</dbReference>
<protein>
    <recommendedName>
        <fullName evidence="3 6">Beta-lactamase</fullName>
        <ecNumber evidence="3 6">3.5.2.6</ecNumber>
    </recommendedName>
</protein>
<keyword evidence="7" id="KW-0732">Signal</keyword>
<dbReference type="InterPro" id="IPR001466">
    <property type="entry name" value="Beta-lactam-related"/>
</dbReference>
<evidence type="ECO:0000256" key="2">
    <source>
        <dbReference type="ARBA" id="ARBA00007840"/>
    </source>
</evidence>
<dbReference type="AlphaFoldDB" id="E6WV80"/>